<reference evidence="1" key="1">
    <citation type="journal article" date="2023" name="Science">
        <title>Genome structures resolve the early diversification of teleost fishes.</title>
        <authorList>
            <person name="Parey E."/>
            <person name="Louis A."/>
            <person name="Montfort J."/>
            <person name="Bouchez O."/>
            <person name="Roques C."/>
            <person name="Iampietro C."/>
            <person name="Lluch J."/>
            <person name="Castinel A."/>
            <person name="Donnadieu C."/>
            <person name="Desvignes T."/>
            <person name="Floi Bucao C."/>
            <person name="Jouanno E."/>
            <person name="Wen M."/>
            <person name="Mejri S."/>
            <person name="Dirks R."/>
            <person name="Jansen H."/>
            <person name="Henkel C."/>
            <person name="Chen W.J."/>
            <person name="Zahm M."/>
            <person name="Cabau C."/>
            <person name="Klopp C."/>
            <person name="Thompson A.W."/>
            <person name="Robinson-Rechavi M."/>
            <person name="Braasch I."/>
            <person name="Lecointre G."/>
            <person name="Bobe J."/>
            <person name="Postlethwait J.H."/>
            <person name="Berthelot C."/>
            <person name="Roest Crollius H."/>
            <person name="Guiguen Y."/>
        </authorList>
    </citation>
    <scope>NUCLEOTIDE SEQUENCE</scope>
    <source>
        <strain evidence="1">NC1722</strain>
    </source>
</reference>
<protein>
    <submittedName>
        <fullName evidence="1">Uncharacterized protein</fullName>
    </submittedName>
</protein>
<dbReference type="Proteomes" id="UP001221898">
    <property type="component" value="Unassembled WGS sequence"/>
</dbReference>
<evidence type="ECO:0000313" key="1">
    <source>
        <dbReference type="EMBL" id="KAJ8383459.1"/>
    </source>
</evidence>
<comment type="caution">
    <text evidence="1">The sequence shown here is derived from an EMBL/GenBank/DDBJ whole genome shotgun (WGS) entry which is preliminary data.</text>
</comment>
<name>A0AAD7W5D2_9TELE</name>
<organism evidence="1 2">
    <name type="scientific">Aldrovandia affinis</name>
    <dbReference type="NCBI Taxonomy" id="143900"/>
    <lineage>
        <taxon>Eukaryota</taxon>
        <taxon>Metazoa</taxon>
        <taxon>Chordata</taxon>
        <taxon>Craniata</taxon>
        <taxon>Vertebrata</taxon>
        <taxon>Euteleostomi</taxon>
        <taxon>Actinopterygii</taxon>
        <taxon>Neopterygii</taxon>
        <taxon>Teleostei</taxon>
        <taxon>Notacanthiformes</taxon>
        <taxon>Halosauridae</taxon>
        <taxon>Aldrovandia</taxon>
    </lineage>
</organism>
<accession>A0AAD7W5D2</accession>
<sequence>MMEKQEYDVREGGYMLRFRKEMYPSLFRPGPPASTLATNPQVLMDIGGRASVRDRSCYYRHAPCGECASALQLRLGSGACLSPWRSLMLIQLQLHPPNQLQTSPPIGFFSLIVPPPLYRTIKT</sequence>
<evidence type="ECO:0000313" key="2">
    <source>
        <dbReference type="Proteomes" id="UP001221898"/>
    </source>
</evidence>
<keyword evidence="2" id="KW-1185">Reference proteome</keyword>
<dbReference type="AlphaFoldDB" id="A0AAD7W5D2"/>
<dbReference type="EMBL" id="JAINUG010000293">
    <property type="protein sequence ID" value="KAJ8383459.1"/>
    <property type="molecule type" value="Genomic_DNA"/>
</dbReference>
<proteinExistence type="predicted"/>
<gene>
    <name evidence="1" type="ORF">AAFF_G00220550</name>
</gene>